<feature type="domain" description="Zn(2)-C6 fungal-type" evidence="9">
    <location>
        <begin position="10"/>
        <end position="39"/>
    </location>
</feature>
<keyword evidence="5" id="KW-0238">DNA-binding</keyword>
<dbReference type="PANTHER" id="PTHR31313">
    <property type="entry name" value="TY1 ENHANCER ACTIVATOR"/>
    <property type="match status" value="1"/>
</dbReference>
<dbReference type="Proteomes" id="UP001304895">
    <property type="component" value="Unassembled WGS sequence"/>
</dbReference>
<evidence type="ECO:0000256" key="4">
    <source>
        <dbReference type="ARBA" id="ARBA00023015"/>
    </source>
</evidence>
<dbReference type="Gene3D" id="4.10.240.10">
    <property type="entry name" value="Zn(2)-C6 fungal-type DNA-binding domain"/>
    <property type="match status" value="1"/>
</dbReference>
<sequence length="697" mass="76736">MPRQHLTANACLACRKKRTKCDGQIPCRRCRTRAEECAYEDKKWRTKDHLRSEIERLRTEQRQGNALIRALINNDPEQWDMVLSRMRAGDPPDTIAEWILIHTQGFNTEGPFGVARGSIVSRSTSSFDGLPRGGFSVDGHPARRAASQSSLALPPPTMSPLDTAGLFALPPSQPRRLHLPPPEIPGEPILHTWTNVTSDTRLVQRLFANFFASSLPCLSLVSQPHFLRDFREGTPRYCSEALVNAVLGFACRVTTMTSQLISRISFGDAFIGEAKGLLAEAQDHADLPSIQALGILSLAEMSQGNESEASDLARESVRACIRFLLRTQPSDHDHDNDFRTVRALAYCGGFSLIRLLRLLTGDLEPKTGPLFMRLYPDTGDVGDDGPEARVERGISLQMQFFEELQYCPPLSRFIFEVTEAAHTFSSYHYSRAMTASDLDGAFKKCIDYHRQVAESPAFATDGGPDVLLARIWYQFCLLSLLQPFVTGSASLVDGLPHSLSGEATPGAVCRQASEAIITLTSIYQTRHCLMYLPPLLPYMVFAAALHQLSLANGPACPAEEEQQQEERVESPYALSPRSRHDSADSQRETRPSPSQTQKIAAERPSLLATASTCPPHDSQARWPRVCSFLSSATSDRDELCSPDTASDMLPIFTSRPTDLVTIGSLQLASMGLQHPGAAEAANLLRARAYPGSSLDLV</sequence>
<keyword evidence="11" id="KW-1185">Reference proteome</keyword>
<dbReference type="PROSITE" id="PS00463">
    <property type="entry name" value="ZN2_CY6_FUNGAL_1"/>
    <property type="match status" value="1"/>
</dbReference>
<evidence type="ECO:0000256" key="3">
    <source>
        <dbReference type="ARBA" id="ARBA00022833"/>
    </source>
</evidence>
<comment type="caution">
    <text evidence="10">The sequence shown here is derived from an EMBL/GenBank/DDBJ whole genome shotgun (WGS) entry which is preliminary data.</text>
</comment>
<accession>A0AAN6UEQ4</accession>
<dbReference type="AlphaFoldDB" id="A0AAN6UEQ4"/>
<gene>
    <name evidence="10" type="ORF">BT67DRAFT_452495</name>
</gene>
<evidence type="ECO:0000256" key="2">
    <source>
        <dbReference type="ARBA" id="ARBA00022723"/>
    </source>
</evidence>
<organism evidence="10 11">
    <name type="scientific">Trichocladium antarcticum</name>
    <dbReference type="NCBI Taxonomy" id="1450529"/>
    <lineage>
        <taxon>Eukaryota</taxon>
        <taxon>Fungi</taxon>
        <taxon>Dikarya</taxon>
        <taxon>Ascomycota</taxon>
        <taxon>Pezizomycotina</taxon>
        <taxon>Sordariomycetes</taxon>
        <taxon>Sordariomycetidae</taxon>
        <taxon>Sordariales</taxon>
        <taxon>Chaetomiaceae</taxon>
        <taxon>Trichocladium</taxon>
    </lineage>
</organism>
<keyword evidence="4" id="KW-0805">Transcription regulation</keyword>
<dbReference type="SUPFAM" id="SSF57701">
    <property type="entry name" value="Zn2/Cys6 DNA-binding domain"/>
    <property type="match status" value="1"/>
</dbReference>
<dbReference type="InterPro" id="IPR036864">
    <property type="entry name" value="Zn2-C6_fun-type_DNA-bd_sf"/>
</dbReference>
<keyword evidence="6" id="KW-0804">Transcription</keyword>
<name>A0AAN6UEQ4_9PEZI</name>
<dbReference type="PANTHER" id="PTHR31313:SF4">
    <property type="entry name" value="CONIDIAL DEVELOPMENT PROTEIN FLUFFY"/>
    <property type="match status" value="1"/>
</dbReference>
<evidence type="ECO:0000256" key="7">
    <source>
        <dbReference type="ARBA" id="ARBA00023242"/>
    </source>
</evidence>
<evidence type="ECO:0000256" key="5">
    <source>
        <dbReference type="ARBA" id="ARBA00023125"/>
    </source>
</evidence>
<feature type="compositionally biased region" description="Basic and acidic residues" evidence="8">
    <location>
        <begin position="578"/>
        <end position="590"/>
    </location>
</feature>
<dbReference type="SMART" id="SM00066">
    <property type="entry name" value="GAL4"/>
    <property type="match status" value="1"/>
</dbReference>
<evidence type="ECO:0000256" key="6">
    <source>
        <dbReference type="ARBA" id="ARBA00023163"/>
    </source>
</evidence>
<proteinExistence type="predicted"/>
<evidence type="ECO:0000256" key="8">
    <source>
        <dbReference type="SAM" id="MobiDB-lite"/>
    </source>
</evidence>
<evidence type="ECO:0000259" key="9">
    <source>
        <dbReference type="PROSITE" id="PS50048"/>
    </source>
</evidence>
<reference evidence="10" key="1">
    <citation type="journal article" date="2023" name="Mol. Phylogenet. Evol.">
        <title>Genome-scale phylogeny and comparative genomics of the fungal order Sordariales.</title>
        <authorList>
            <person name="Hensen N."/>
            <person name="Bonometti L."/>
            <person name="Westerberg I."/>
            <person name="Brannstrom I.O."/>
            <person name="Guillou S."/>
            <person name="Cros-Aarteil S."/>
            <person name="Calhoun S."/>
            <person name="Haridas S."/>
            <person name="Kuo A."/>
            <person name="Mondo S."/>
            <person name="Pangilinan J."/>
            <person name="Riley R."/>
            <person name="LaButti K."/>
            <person name="Andreopoulos B."/>
            <person name="Lipzen A."/>
            <person name="Chen C."/>
            <person name="Yan M."/>
            <person name="Daum C."/>
            <person name="Ng V."/>
            <person name="Clum A."/>
            <person name="Steindorff A."/>
            <person name="Ohm R.A."/>
            <person name="Martin F."/>
            <person name="Silar P."/>
            <person name="Natvig D.O."/>
            <person name="Lalanne C."/>
            <person name="Gautier V."/>
            <person name="Ament-Velasquez S.L."/>
            <person name="Kruys A."/>
            <person name="Hutchinson M.I."/>
            <person name="Powell A.J."/>
            <person name="Barry K."/>
            <person name="Miller A.N."/>
            <person name="Grigoriev I.V."/>
            <person name="Debuchy R."/>
            <person name="Gladieux P."/>
            <person name="Hiltunen Thoren M."/>
            <person name="Johannesson H."/>
        </authorList>
    </citation>
    <scope>NUCLEOTIDE SEQUENCE</scope>
    <source>
        <strain evidence="10">CBS 123565</strain>
    </source>
</reference>
<evidence type="ECO:0000256" key="1">
    <source>
        <dbReference type="ARBA" id="ARBA00004123"/>
    </source>
</evidence>
<dbReference type="GO" id="GO:0005634">
    <property type="term" value="C:nucleus"/>
    <property type="evidence" value="ECO:0007669"/>
    <property type="project" value="UniProtKB-SubCell"/>
</dbReference>
<feature type="region of interest" description="Disordered" evidence="8">
    <location>
        <begin position="556"/>
        <end position="599"/>
    </location>
</feature>
<evidence type="ECO:0000313" key="10">
    <source>
        <dbReference type="EMBL" id="KAK4130261.1"/>
    </source>
</evidence>
<keyword evidence="2" id="KW-0479">Metal-binding</keyword>
<dbReference type="Pfam" id="PF00172">
    <property type="entry name" value="Zn_clus"/>
    <property type="match status" value="1"/>
</dbReference>
<dbReference type="GO" id="GO:0000981">
    <property type="term" value="F:DNA-binding transcription factor activity, RNA polymerase II-specific"/>
    <property type="evidence" value="ECO:0007669"/>
    <property type="project" value="InterPro"/>
</dbReference>
<keyword evidence="3" id="KW-0862">Zinc</keyword>
<dbReference type="PROSITE" id="PS50048">
    <property type="entry name" value="ZN2_CY6_FUNGAL_2"/>
    <property type="match status" value="1"/>
</dbReference>
<keyword evidence="7" id="KW-0539">Nucleus</keyword>
<dbReference type="InterPro" id="IPR001138">
    <property type="entry name" value="Zn2Cys6_DnaBD"/>
</dbReference>
<protein>
    <recommendedName>
        <fullName evidence="9">Zn(2)-C6 fungal-type domain-containing protein</fullName>
    </recommendedName>
</protein>
<evidence type="ECO:0000313" key="11">
    <source>
        <dbReference type="Proteomes" id="UP001304895"/>
    </source>
</evidence>
<dbReference type="EMBL" id="MU853438">
    <property type="protein sequence ID" value="KAK4130261.1"/>
    <property type="molecule type" value="Genomic_DNA"/>
</dbReference>
<dbReference type="InterPro" id="IPR051615">
    <property type="entry name" value="Transcr_Regulatory_Elem"/>
</dbReference>
<dbReference type="GO" id="GO:0003677">
    <property type="term" value="F:DNA binding"/>
    <property type="evidence" value="ECO:0007669"/>
    <property type="project" value="UniProtKB-KW"/>
</dbReference>
<comment type="subcellular location">
    <subcellularLocation>
        <location evidence="1">Nucleus</location>
    </subcellularLocation>
</comment>
<reference evidence="10" key="2">
    <citation type="submission" date="2023-05" db="EMBL/GenBank/DDBJ databases">
        <authorList>
            <consortium name="Lawrence Berkeley National Laboratory"/>
            <person name="Steindorff A."/>
            <person name="Hensen N."/>
            <person name="Bonometti L."/>
            <person name="Westerberg I."/>
            <person name="Brannstrom I.O."/>
            <person name="Guillou S."/>
            <person name="Cros-Aarteil S."/>
            <person name="Calhoun S."/>
            <person name="Haridas S."/>
            <person name="Kuo A."/>
            <person name="Mondo S."/>
            <person name="Pangilinan J."/>
            <person name="Riley R."/>
            <person name="Labutti K."/>
            <person name="Andreopoulos B."/>
            <person name="Lipzen A."/>
            <person name="Chen C."/>
            <person name="Yanf M."/>
            <person name="Daum C."/>
            <person name="Ng V."/>
            <person name="Clum A."/>
            <person name="Ohm R."/>
            <person name="Martin F."/>
            <person name="Silar P."/>
            <person name="Natvig D."/>
            <person name="Lalanne C."/>
            <person name="Gautier V."/>
            <person name="Ament-Velasquez S.L."/>
            <person name="Kruys A."/>
            <person name="Hutchinson M.I."/>
            <person name="Powell A.J."/>
            <person name="Barry K."/>
            <person name="Miller A.N."/>
            <person name="Grigoriev I.V."/>
            <person name="Debuchy R."/>
            <person name="Gladieux P."/>
            <person name="Thoren M.H."/>
            <person name="Johannesson H."/>
        </authorList>
    </citation>
    <scope>NUCLEOTIDE SEQUENCE</scope>
    <source>
        <strain evidence="10">CBS 123565</strain>
    </source>
</reference>
<feature type="region of interest" description="Disordered" evidence="8">
    <location>
        <begin position="131"/>
        <end position="155"/>
    </location>
</feature>
<dbReference type="CDD" id="cd12148">
    <property type="entry name" value="fungal_TF_MHR"/>
    <property type="match status" value="1"/>
</dbReference>
<dbReference type="CDD" id="cd00067">
    <property type="entry name" value="GAL4"/>
    <property type="match status" value="1"/>
</dbReference>
<dbReference type="GO" id="GO:0008270">
    <property type="term" value="F:zinc ion binding"/>
    <property type="evidence" value="ECO:0007669"/>
    <property type="project" value="InterPro"/>
</dbReference>